<keyword evidence="7 10" id="KW-0418">Kinase</keyword>
<dbReference type="HAMAP" id="MF_00145">
    <property type="entry name" value="Phosphoglyc_kinase"/>
    <property type="match status" value="1"/>
</dbReference>
<feature type="binding site" evidence="10">
    <location>
        <position position="43"/>
    </location>
    <ligand>
        <name>substrate</name>
    </ligand>
</feature>
<evidence type="ECO:0000256" key="7">
    <source>
        <dbReference type="ARBA" id="ARBA00022777"/>
    </source>
</evidence>
<comment type="similarity">
    <text evidence="3 10 13">Belongs to the phosphoglycerate kinase family.</text>
</comment>
<dbReference type="GO" id="GO:0043531">
    <property type="term" value="F:ADP binding"/>
    <property type="evidence" value="ECO:0007669"/>
    <property type="project" value="TreeGrafter"/>
</dbReference>
<gene>
    <name evidence="10" type="primary">pgk</name>
    <name evidence="14" type="ORF">A3D99_01785</name>
</gene>
<comment type="subcellular location">
    <subcellularLocation>
        <location evidence="10">Cytoplasm</location>
    </subcellularLocation>
</comment>
<dbReference type="EC" id="2.7.2.3" evidence="4 10"/>
<evidence type="ECO:0000256" key="12">
    <source>
        <dbReference type="PIRSR" id="PIRSR000724-2"/>
    </source>
</evidence>
<protein>
    <recommendedName>
        <fullName evidence="4 10">Phosphoglycerate kinase</fullName>
        <ecNumber evidence="4 10">2.7.2.3</ecNumber>
    </recommendedName>
</protein>
<proteinExistence type="inferred from homology"/>
<feature type="binding site" evidence="10 12">
    <location>
        <position position="324"/>
    </location>
    <ligand>
        <name>ATP</name>
        <dbReference type="ChEBI" id="CHEBI:30616"/>
    </ligand>
</feature>
<keyword evidence="9 10" id="KW-0324">Glycolysis</keyword>
<dbReference type="GO" id="GO:0006094">
    <property type="term" value="P:gluconeogenesis"/>
    <property type="evidence" value="ECO:0007669"/>
    <property type="project" value="TreeGrafter"/>
</dbReference>
<evidence type="ECO:0000256" key="5">
    <source>
        <dbReference type="ARBA" id="ARBA00022679"/>
    </source>
</evidence>
<reference evidence="14 15" key="1">
    <citation type="journal article" date="2016" name="Nat. Commun.">
        <title>Thousands of microbial genomes shed light on interconnected biogeochemical processes in an aquifer system.</title>
        <authorList>
            <person name="Anantharaman K."/>
            <person name="Brown C.T."/>
            <person name="Hug L.A."/>
            <person name="Sharon I."/>
            <person name="Castelle C.J."/>
            <person name="Probst A.J."/>
            <person name="Thomas B.C."/>
            <person name="Singh A."/>
            <person name="Wilkins M.J."/>
            <person name="Karaoz U."/>
            <person name="Brodie E.L."/>
            <person name="Williams K.H."/>
            <person name="Hubbard S.S."/>
            <person name="Banfield J.F."/>
        </authorList>
    </citation>
    <scope>NUCLEOTIDE SEQUENCE [LARGE SCALE GENOMIC DNA]</scope>
</reference>
<dbReference type="PRINTS" id="PR00477">
    <property type="entry name" value="PHGLYCKINASE"/>
</dbReference>
<dbReference type="AlphaFoldDB" id="A0A1G1X280"/>
<feature type="binding site" evidence="10 11">
    <location>
        <begin position="66"/>
        <end position="69"/>
    </location>
    <ligand>
        <name>substrate</name>
    </ligand>
</feature>
<feature type="binding site" evidence="10">
    <location>
        <position position="124"/>
    </location>
    <ligand>
        <name>substrate</name>
    </ligand>
</feature>
<evidence type="ECO:0000256" key="10">
    <source>
        <dbReference type="HAMAP-Rule" id="MF_00145"/>
    </source>
</evidence>
<feature type="binding site" evidence="10">
    <location>
        <position position="157"/>
    </location>
    <ligand>
        <name>substrate</name>
    </ligand>
</feature>
<dbReference type="GO" id="GO:0005524">
    <property type="term" value="F:ATP binding"/>
    <property type="evidence" value="ECO:0007669"/>
    <property type="project" value="UniProtKB-KW"/>
</dbReference>
<evidence type="ECO:0000256" key="9">
    <source>
        <dbReference type="ARBA" id="ARBA00023152"/>
    </source>
</evidence>
<feature type="binding site" evidence="11">
    <location>
        <position position="157"/>
    </location>
    <ligand>
        <name>(2R)-3-phosphoglycerate</name>
        <dbReference type="ChEBI" id="CHEBI:58272"/>
    </ligand>
</feature>
<feature type="binding site" evidence="10 12">
    <location>
        <position position="207"/>
    </location>
    <ligand>
        <name>ATP</name>
        <dbReference type="ChEBI" id="CHEBI:30616"/>
    </ligand>
</feature>
<dbReference type="FunFam" id="3.40.50.1260:FF:000031">
    <property type="entry name" value="Phosphoglycerate kinase 1"/>
    <property type="match status" value="1"/>
</dbReference>
<evidence type="ECO:0000256" key="2">
    <source>
        <dbReference type="ARBA" id="ARBA00004838"/>
    </source>
</evidence>
<keyword evidence="6 10" id="KW-0547">Nucleotide-binding</keyword>
<evidence type="ECO:0000256" key="11">
    <source>
        <dbReference type="PIRSR" id="PIRSR000724-1"/>
    </source>
</evidence>
<dbReference type="UniPathway" id="UPA00109">
    <property type="reaction ID" value="UER00185"/>
</dbReference>
<comment type="catalytic activity">
    <reaction evidence="1 10 13">
        <text>(2R)-3-phosphoglycerate + ATP = (2R)-3-phospho-glyceroyl phosphate + ADP</text>
        <dbReference type="Rhea" id="RHEA:14801"/>
        <dbReference type="ChEBI" id="CHEBI:30616"/>
        <dbReference type="ChEBI" id="CHEBI:57604"/>
        <dbReference type="ChEBI" id="CHEBI:58272"/>
        <dbReference type="ChEBI" id="CHEBI:456216"/>
        <dbReference type="EC" id="2.7.2.3"/>
    </reaction>
</comment>
<accession>A0A1G1X280</accession>
<dbReference type="PANTHER" id="PTHR11406:SF23">
    <property type="entry name" value="PHOSPHOGLYCERATE KINASE 1, CHLOROPLASTIC-RELATED"/>
    <property type="match status" value="1"/>
</dbReference>
<dbReference type="InterPro" id="IPR036043">
    <property type="entry name" value="Phosphoglycerate_kinase_sf"/>
</dbReference>
<evidence type="ECO:0000313" key="15">
    <source>
        <dbReference type="Proteomes" id="UP000177528"/>
    </source>
</evidence>
<evidence type="ECO:0000256" key="3">
    <source>
        <dbReference type="ARBA" id="ARBA00008982"/>
    </source>
</evidence>
<organism evidence="14 15">
    <name type="scientific">Candidatus Andersenbacteria bacterium RIFCSPHIGHO2_12_FULL_45_11</name>
    <dbReference type="NCBI Taxonomy" id="1797281"/>
    <lineage>
        <taxon>Bacteria</taxon>
        <taxon>Candidatus Anderseniibacteriota</taxon>
    </lineage>
</organism>
<dbReference type="Pfam" id="PF00162">
    <property type="entry name" value="PGK"/>
    <property type="match status" value="1"/>
</dbReference>
<comment type="caution">
    <text evidence="14">The sequence shown here is derived from an EMBL/GenBank/DDBJ whole genome shotgun (WGS) entry which is preliminary data.</text>
</comment>
<dbReference type="GO" id="GO:0005829">
    <property type="term" value="C:cytosol"/>
    <property type="evidence" value="ECO:0007669"/>
    <property type="project" value="TreeGrafter"/>
</dbReference>
<dbReference type="InterPro" id="IPR001576">
    <property type="entry name" value="Phosphoglycerate_kinase"/>
</dbReference>
<dbReference type="Proteomes" id="UP000177528">
    <property type="component" value="Unassembled WGS sequence"/>
</dbReference>
<dbReference type="GO" id="GO:0006096">
    <property type="term" value="P:glycolytic process"/>
    <property type="evidence" value="ECO:0007669"/>
    <property type="project" value="UniProtKB-UniRule"/>
</dbReference>
<comment type="caution">
    <text evidence="10">Lacks conserved residue(s) required for the propagation of feature annotation.</text>
</comment>
<keyword evidence="10" id="KW-0963">Cytoplasm</keyword>
<dbReference type="GO" id="GO:0004618">
    <property type="term" value="F:phosphoglycerate kinase activity"/>
    <property type="evidence" value="ECO:0007669"/>
    <property type="project" value="UniProtKB-UniRule"/>
</dbReference>
<name>A0A1G1X280_9BACT</name>
<feature type="binding site" evidence="11">
    <location>
        <position position="43"/>
    </location>
    <ligand>
        <name>(2R)-3-phosphoglycerate</name>
        <dbReference type="ChEBI" id="CHEBI:58272"/>
    </ligand>
</feature>
<dbReference type="Gene3D" id="3.40.50.1260">
    <property type="entry name" value="Phosphoglycerate kinase, N-terminal domain"/>
    <property type="match status" value="2"/>
</dbReference>
<sequence>MQSNWNLRTMDDVPLGGKRVIVRVDFNVSAGDDGVIDATEDFRIEAALPTIQELRQARCKVLLMAHLGRPGEDDGVLSMDVIATRLRRMLQEDVRCLPKLYGSQVESIVQGMEQGEVALFPNVRLDQRETSPNEGFAQEMASCADAYINEAFSVSHRAHTSVSLLPTKLPSAAGRRTVLEVDVLSRLRLRPEHPYIAITSGAKITTKIGILEFLLSQVDKMCVGGKIANVFLAAQGILKADAYPADEIAVAKHLLESYADKIIVPSDIVIGNDDGSYMQTIDAGNIPETVGNVWDIGPKSIAQIQAACEGAKTIIWNGPVGRVEVDAYTQGTKSLVDFLATHSAYRVIGGGDTVNVLEKMKKVPSFNHVSVGGGAMLEFLEGKRMPGLEPLNLPAGRQGM</sequence>
<dbReference type="PANTHER" id="PTHR11406">
    <property type="entry name" value="PHOSPHOGLYCERATE KINASE"/>
    <property type="match status" value="1"/>
</dbReference>
<comment type="subunit">
    <text evidence="10">Monomer.</text>
</comment>
<evidence type="ECO:0000256" key="4">
    <source>
        <dbReference type="ARBA" id="ARBA00013061"/>
    </source>
</evidence>
<keyword evidence="5 10" id="KW-0808">Transferase</keyword>
<dbReference type="InterPro" id="IPR015824">
    <property type="entry name" value="Phosphoglycerate_kinase_N"/>
</dbReference>
<keyword evidence="8 10" id="KW-0067">ATP-binding</keyword>
<evidence type="ECO:0000313" key="14">
    <source>
        <dbReference type="EMBL" id="OGY34108.1"/>
    </source>
</evidence>
<comment type="pathway">
    <text evidence="2 10">Carbohydrate degradation; glycolysis; pyruvate from D-glyceraldehyde 3-phosphate: step 2/5.</text>
</comment>
<feature type="binding site" evidence="10 12">
    <location>
        <begin position="350"/>
        <end position="353"/>
    </location>
    <ligand>
        <name>ATP</name>
        <dbReference type="ChEBI" id="CHEBI:30616"/>
    </ligand>
</feature>
<dbReference type="SUPFAM" id="SSF53748">
    <property type="entry name" value="Phosphoglycerate kinase"/>
    <property type="match status" value="1"/>
</dbReference>
<evidence type="ECO:0000256" key="13">
    <source>
        <dbReference type="RuleBase" id="RU000532"/>
    </source>
</evidence>
<feature type="binding site" evidence="11">
    <location>
        <position position="124"/>
    </location>
    <ligand>
        <name>(2R)-3-phosphoglycerate</name>
        <dbReference type="ChEBI" id="CHEBI:58272"/>
    </ligand>
</feature>
<dbReference type="PIRSF" id="PIRSF000724">
    <property type="entry name" value="Pgk"/>
    <property type="match status" value="1"/>
</dbReference>
<evidence type="ECO:0000256" key="1">
    <source>
        <dbReference type="ARBA" id="ARBA00000642"/>
    </source>
</evidence>
<evidence type="ECO:0000256" key="8">
    <source>
        <dbReference type="ARBA" id="ARBA00022840"/>
    </source>
</evidence>
<evidence type="ECO:0000256" key="6">
    <source>
        <dbReference type="ARBA" id="ARBA00022741"/>
    </source>
</evidence>
<dbReference type="EMBL" id="MHHR01000022">
    <property type="protein sequence ID" value="OGY34108.1"/>
    <property type="molecule type" value="Genomic_DNA"/>
</dbReference>
<feature type="binding site" evidence="10 11">
    <location>
        <begin position="25"/>
        <end position="27"/>
    </location>
    <ligand>
        <name>substrate</name>
    </ligand>
</feature>